<dbReference type="Proteomes" id="UP000001692">
    <property type="component" value="Chromosome 2"/>
</dbReference>
<evidence type="ECO:0000313" key="2">
    <source>
        <dbReference type="Proteomes" id="UP000001692"/>
    </source>
</evidence>
<keyword evidence="2" id="KW-1185">Reference proteome</keyword>
<proteinExistence type="predicted"/>
<protein>
    <recommendedName>
        <fullName evidence="3">Immunity protein 72 domain-containing protein</fullName>
    </recommendedName>
</protein>
<dbReference type="HOGENOM" id="CLU_067561_0_0_4"/>
<dbReference type="eggNOG" id="ENOG502ZB9J">
    <property type="taxonomic scope" value="Bacteria"/>
</dbReference>
<dbReference type="BioCyc" id="CTAI977880:RALTA_RS20505-MONOMER"/>
<dbReference type="KEGG" id="cti:RALTA_B1006"/>
<name>B3R9P0_CUPTR</name>
<reference evidence="1 2" key="1">
    <citation type="journal article" date="2008" name="Genome Res.">
        <title>Genome sequence of the beta-rhizobium Cupriavidus taiwanensis and comparative genomics of rhizobia.</title>
        <authorList>
            <person name="Amadou C."/>
            <person name="Pascal G."/>
            <person name="Mangenot S."/>
            <person name="Glew M."/>
            <person name="Bontemps C."/>
            <person name="Capela D."/>
            <person name="Carrere S."/>
            <person name="Cruveiller S."/>
            <person name="Dossat C."/>
            <person name="Lajus A."/>
            <person name="Marchetti M."/>
            <person name="Poinsot V."/>
            <person name="Rouy Z."/>
            <person name="Servin B."/>
            <person name="Saad M."/>
            <person name="Schenowitz C."/>
            <person name="Barbe V."/>
            <person name="Batut J."/>
            <person name="Medigue C."/>
            <person name="Masson-Boivin C."/>
        </authorList>
    </citation>
    <scope>NUCLEOTIDE SEQUENCE [LARGE SCALE GENOMIC DNA]</scope>
    <source>
        <strain evidence="2">DSM 17343 / BCRC 17206 / CCUG 44338 / CIP 107171 / LMG 19424 / R1</strain>
    </source>
</reference>
<evidence type="ECO:0008006" key="3">
    <source>
        <dbReference type="Google" id="ProtNLM"/>
    </source>
</evidence>
<accession>B3R9P0</accession>
<organism evidence="1 2">
    <name type="scientific">Cupriavidus taiwanensis (strain DSM 17343 / BCRC 17206 / CCUG 44338 / CIP 107171 / LMG 19424 / R1)</name>
    <name type="common">Ralstonia taiwanensis (strain LMG 19424)</name>
    <dbReference type="NCBI Taxonomy" id="977880"/>
    <lineage>
        <taxon>Bacteria</taxon>
        <taxon>Pseudomonadati</taxon>
        <taxon>Pseudomonadota</taxon>
        <taxon>Betaproteobacteria</taxon>
        <taxon>Burkholderiales</taxon>
        <taxon>Burkholderiaceae</taxon>
        <taxon>Cupriavidus</taxon>
    </lineage>
</organism>
<dbReference type="AlphaFoldDB" id="B3R9P0"/>
<sequence length="351" mass="40539">MSRSNFRPYDIPRNLDQDAWFLYQTTSPSYYESCAQLSVEFAELYNRFITDHGRHGAGRLDYWVSRYFAHADNIRRGIKLIQVGDDYMPMADILDAAASDYRGLVEQPLEWMTEEQRERWNESFNRLSGACTIGATTLRNNEWSGRNWLERDLHRHEYELVDRDNGHTGDLKDYIQSLTQRGLLAPPTTYPHHPVKTNVRAKAGEPCPQTGVWVPAQWLHGAKDFSLAFCVRGRLMQPAFQLHWGKPYDIWAEFPLPDEDPEDRLITPLKTTAVDTVWHFVARPAVQPAAAEAPHLRCQSSQSCPKSGYWMTPAKANSRRYFHQGDTMPEVVSDYGTTIWQWDTDQSDPKL</sequence>
<dbReference type="RefSeq" id="WP_012355835.1">
    <property type="nucleotide sequence ID" value="NC_010530.1"/>
</dbReference>
<gene>
    <name evidence="1" type="ordered locus">RALTA_B1006</name>
</gene>
<dbReference type="EMBL" id="CU633750">
    <property type="protein sequence ID" value="CAQ71615.1"/>
    <property type="molecule type" value="Genomic_DNA"/>
</dbReference>
<evidence type="ECO:0000313" key="1">
    <source>
        <dbReference type="EMBL" id="CAQ71615.1"/>
    </source>
</evidence>
<dbReference type="GeneID" id="29764874"/>